<sequence>MGYDYEIEYVTRNTYEKGLNEAFWQFLIIPENNDTQELISWNFENDLGMVNSVSINGLGFKTVQVRAKEQTDHINFRASFKLSKKEINPYDFPLPESVEHERALLHSHNYRVDHEPFLRKTKLTQLSAKYENLFLFNNKKSIFENLVALNKWVFEKLIFQSGVTDVGTQLSEIIENRHGVCQDFSHLFCAIAKQNGVPSRYVSGYLHQGNGFFGDSQMHAWAESHIPNVGWIGFDPTNNILANHNHIKVSHGKDYNDCAPLKGVVYTLGKNKTQYSVQVKASQQQ</sequence>
<accession>A0A964TA93</accession>
<dbReference type="PANTHER" id="PTHR33490">
    <property type="entry name" value="BLR5614 PROTEIN-RELATED"/>
    <property type="match status" value="1"/>
</dbReference>
<comment type="caution">
    <text evidence="2">The sequence shown here is derived from an EMBL/GenBank/DDBJ whole genome shotgun (WGS) entry which is preliminary data.</text>
</comment>
<evidence type="ECO:0000313" key="3">
    <source>
        <dbReference type="Proteomes" id="UP000667650"/>
    </source>
</evidence>
<evidence type="ECO:0000313" key="2">
    <source>
        <dbReference type="EMBL" id="NAY91123.1"/>
    </source>
</evidence>
<dbReference type="EMBL" id="JAAABI010000001">
    <property type="protein sequence ID" value="NAY91123.1"/>
    <property type="molecule type" value="Genomic_DNA"/>
</dbReference>
<protein>
    <submittedName>
        <fullName evidence="2">Transglutaminase family protein</fullName>
    </submittedName>
</protein>
<dbReference type="AlphaFoldDB" id="A0A964TA93"/>
<dbReference type="RefSeq" id="WP_166522507.1">
    <property type="nucleotide sequence ID" value="NZ_JAAABI010000001.1"/>
</dbReference>
<dbReference type="Pfam" id="PF01841">
    <property type="entry name" value="Transglut_core"/>
    <property type="match status" value="1"/>
</dbReference>
<dbReference type="PANTHER" id="PTHR33490:SF6">
    <property type="entry name" value="SLL1049 PROTEIN"/>
    <property type="match status" value="1"/>
</dbReference>
<reference evidence="2" key="1">
    <citation type="submission" date="2020-01" db="EMBL/GenBank/DDBJ databases">
        <title>Muricauda ochracea sp. nov., isolated from a tidal flat of Garorim bay in Korea.</title>
        <authorList>
            <person name="Kim D."/>
            <person name="Yoo Y."/>
            <person name="Kim J.-J."/>
        </authorList>
    </citation>
    <scope>NUCLEOTIDE SEQUENCE</scope>
    <source>
        <strain evidence="2">JGD-17</strain>
    </source>
</reference>
<name>A0A964TA93_9FLAO</name>
<dbReference type="InterPro" id="IPR038765">
    <property type="entry name" value="Papain-like_cys_pep_sf"/>
</dbReference>
<dbReference type="InterPro" id="IPR002931">
    <property type="entry name" value="Transglutaminase-like"/>
</dbReference>
<feature type="domain" description="Transglutaminase-like" evidence="1">
    <location>
        <begin position="173"/>
        <end position="238"/>
    </location>
</feature>
<gene>
    <name evidence="2" type="ORF">GTQ34_04250</name>
</gene>
<evidence type="ECO:0000259" key="1">
    <source>
        <dbReference type="SMART" id="SM00460"/>
    </source>
</evidence>
<dbReference type="Gene3D" id="3.10.620.30">
    <property type="match status" value="1"/>
</dbReference>
<keyword evidence="3" id="KW-1185">Reference proteome</keyword>
<proteinExistence type="predicted"/>
<dbReference type="Proteomes" id="UP000667650">
    <property type="component" value="Unassembled WGS sequence"/>
</dbReference>
<organism evidence="2 3">
    <name type="scientific">Flagellimonas ochracea</name>
    <dbReference type="NCBI Taxonomy" id="2696472"/>
    <lineage>
        <taxon>Bacteria</taxon>
        <taxon>Pseudomonadati</taxon>
        <taxon>Bacteroidota</taxon>
        <taxon>Flavobacteriia</taxon>
        <taxon>Flavobacteriales</taxon>
        <taxon>Flavobacteriaceae</taxon>
        <taxon>Flagellimonas</taxon>
    </lineage>
</organism>
<dbReference type="SMART" id="SM00460">
    <property type="entry name" value="TGc"/>
    <property type="match status" value="1"/>
</dbReference>
<dbReference type="SUPFAM" id="SSF54001">
    <property type="entry name" value="Cysteine proteinases"/>
    <property type="match status" value="1"/>
</dbReference>